<keyword evidence="1" id="KW-0472">Membrane</keyword>
<protein>
    <submittedName>
        <fullName evidence="2">Flp family type IVb pilin</fullName>
    </submittedName>
</protein>
<evidence type="ECO:0000256" key="1">
    <source>
        <dbReference type="SAM" id="Phobius"/>
    </source>
</evidence>
<proteinExistence type="predicted"/>
<gene>
    <name evidence="2" type="ORF">QC820_05980</name>
</gene>
<sequence>MSMIQRMTQLIQRGHAEASATINTAASRRQRGASAIEYVIIAAVIAFAIFAAAFGTGEESALTSAFESFFTQLTSIVNSAAVDGGATPDS</sequence>
<keyword evidence="1" id="KW-0812">Transmembrane</keyword>
<name>A0ABU1GK65_9GAMM</name>
<comment type="caution">
    <text evidence="2">The sequence shown here is derived from an EMBL/GenBank/DDBJ whole genome shotgun (WGS) entry which is preliminary data.</text>
</comment>
<dbReference type="Proteomes" id="UP001252270">
    <property type="component" value="Unassembled WGS sequence"/>
</dbReference>
<dbReference type="RefSeq" id="WP_309636158.1">
    <property type="nucleotide sequence ID" value="NZ_JARWAL010000004.1"/>
</dbReference>
<keyword evidence="1" id="KW-1133">Transmembrane helix</keyword>
<evidence type="ECO:0000313" key="2">
    <source>
        <dbReference type="EMBL" id="MDR5892359.1"/>
    </source>
</evidence>
<evidence type="ECO:0000313" key="3">
    <source>
        <dbReference type="Proteomes" id="UP001252270"/>
    </source>
</evidence>
<keyword evidence="3" id="KW-1185">Reference proteome</keyword>
<feature type="transmembrane region" description="Helical" evidence="1">
    <location>
        <begin position="35"/>
        <end position="54"/>
    </location>
</feature>
<accession>A0ABU1GK65</accession>
<organism evidence="2 3">
    <name type="scientific">Halomonas mongoliensis</name>
    <dbReference type="NCBI Taxonomy" id="321265"/>
    <lineage>
        <taxon>Bacteria</taxon>
        <taxon>Pseudomonadati</taxon>
        <taxon>Pseudomonadota</taxon>
        <taxon>Gammaproteobacteria</taxon>
        <taxon>Oceanospirillales</taxon>
        <taxon>Halomonadaceae</taxon>
        <taxon>Halomonas</taxon>
    </lineage>
</organism>
<reference evidence="2 3" key="1">
    <citation type="submission" date="2023-04" db="EMBL/GenBank/DDBJ databases">
        <title>A long-awaited taxogenomic arrangement of the family Halomonadaceae.</title>
        <authorList>
            <person name="De La Haba R."/>
            <person name="Chuvochina M."/>
            <person name="Wittouck S."/>
            <person name="Arahal D.R."/>
            <person name="Sanchez-Porro C."/>
            <person name="Hugenholtz P."/>
            <person name="Ventosa A."/>
        </authorList>
    </citation>
    <scope>NUCLEOTIDE SEQUENCE [LARGE SCALE GENOMIC DNA]</scope>
    <source>
        <strain evidence="2 3">DSM 17332</strain>
    </source>
</reference>
<dbReference type="EMBL" id="JARWAL010000004">
    <property type="protein sequence ID" value="MDR5892359.1"/>
    <property type="molecule type" value="Genomic_DNA"/>
</dbReference>